<dbReference type="OrthoDB" id="439536at2759"/>
<gene>
    <name evidence="8" type="ORF">C1SCF055_LOCUS30747</name>
</gene>
<keyword evidence="1" id="KW-0723">Serine/threonine-protein kinase</keyword>
<organism evidence="8">
    <name type="scientific">Cladocopium goreaui</name>
    <dbReference type="NCBI Taxonomy" id="2562237"/>
    <lineage>
        <taxon>Eukaryota</taxon>
        <taxon>Sar</taxon>
        <taxon>Alveolata</taxon>
        <taxon>Dinophyceae</taxon>
        <taxon>Suessiales</taxon>
        <taxon>Symbiodiniaceae</taxon>
        <taxon>Cladocopium</taxon>
    </lineage>
</organism>
<evidence type="ECO:0000256" key="2">
    <source>
        <dbReference type="ARBA" id="ARBA00022679"/>
    </source>
</evidence>
<dbReference type="EMBL" id="CAMXCT030003544">
    <property type="protein sequence ID" value="CAL4792301.1"/>
    <property type="molecule type" value="Genomic_DNA"/>
</dbReference>
<dbReference type="GO" id="GO:0005524">
    <property type="term" value="F:ATP binding"/>
    <property type="evidence" value="ECO:0007669"/>
    <property type="project" value="UniProtKB-KW"/>
</dbReference>
<keyword evidence="3" id="KW-0547">Nucleotide-binding</keyword>
<evidence type="ECO:0000313" key="8">
    <source>
        <dbReference type="EMBL" id="CAI4004989.1"/>
    </source>
</evidence>
<evidence type="ECO:0000313" key="9">
    <source>
        <dbReference type="EMBL" id="CAL1158364.1"/>
    </source>
</evidence>
<feature type="compositionally biased region" description="Polar residues" evidence="6">
    <location>
        <begin position="75"/>
        <end position="100"/>
    </location>
</feature>
<keyword evidence="5" id="KW-0067">ATP-binding</keyword>
<feature type="domain" description="Protein kinase" evidence="7">
    <location>
        <begin position="32"/>
        <end position="88"/>
    </location>
</feature>
<evidence type="ECO:0000259" key="7">
    <source>
        <dbReference type="Pfam" id="PF00069"/>
    </source>
</evidence>
<evidence type="ECO:0000313" key="10">
    <source>
        <dbReference type="EMBL" id="CAL4792301.1"/>
    </source>
</evidence>
<dbReference type="InterPro" id="IPR050205">
    <property type="entry name" value="CDPK_Ser/Thr_kinases"/>
</dbReference>
<evidence type="ECO:0000256" key="6">
    <source>
        <dbReference type="SAM" id="MobiDB-lite"/>
    </source>
</evidence>
<dbReference type="InterPro" id="IPR000719">
    <property type="entry name" value="Prot_kinase_dom"/>
</dbReference>
<dbReference type="InterPro" id="IPR011009">
    <property type="entry name" value="Kinase-like_dom_sf"/>
</dbReference>
<protein>
    <submittedName>
        <fullName evidence="10">MAP kinase-activated protein kinase 5 (MAPK-activated protein kinase 5) (MAPKAP kinase 5) (MAPKAP-K5) (MAPKAPK-5) (MK-5) (MK5) (p38-regulated/activated protein kinase) (PRAK)</fullName>
    </submittedName>
</protein>
<evidence type="ECO:0000256" key="3">
    <source>
        <dbReference type="ARBA" id="ARBA00022741"/>
    </source>
</evidence>
<feature type="compositionally biased region" description="Basic and acidic residues" evidence="6">
    <location>
        <begin position="101"/>
        <end position="111"/>
    </location>
</feature>
<dbReference type="PANTHER" id="PTHR24349">
    <property type="entry name" value="SERINE/THREONINE-PROTEIN KINASE"/>
    <property type="match status" value="1"/>
</dbReference>
<accession>A0A9P1G9D7</accession>
<sequence>MLRDAQVLEAKEKQGYTAGASHLPDRSIRDIRDIRAACDLWSLGVVTYVMLCGKPPFWGNYNEQLRRMKRETFPMSDSTWQQISRPAKAQRSSFGASSEQIRNKGRDIESG</sequence>
<evidence type="ECO:0000256" key="5">
    <source>
        <dbReference type="ARBA" id="ARBA00022840"/>
    </source>
</evidence>
<comment type="caution">
    <text evidence="8">The sequence shown here is derived from an EMBL/GenBank/DDBJ whole genome shotgun (WGS) entry which is preliminary data.</text>
</comment>
<dbReference type="SUPFAM" id="SSF56112">
    <property type="entry name" value="Protein kinase-like (PK-like)"/>
    <property type="match status" value="1"/>
</dbReference>
<feature type="region of interest" description="Disordered" evidence="6">
    <location>
        <begin position="75"/>
        <end position="111"/>
    </location>
</feature>
<dbReference type="GO" id="GO:0004674">
    <property type="term" value="F:protein serine/threonine kinase activity"/>
    <property type="evidence" value="ECO:0007669"/>
    <property type="project" value="UniProtKB-KW"/>
</dbReference>
<reference evidence="8" key="1">
    <citation type="submission" date="2022-10" db="EMBL/GenBank/DDBJ databases">
        <authorList>
            <person name="Chen Y."/>
            <person name="Dougan E. K."/>
            <person name="Chan C."/>
            <person name="Rhodes N."/>
            <person name="Thang M."/>
        </authorList>
    </citation>
    <scope>NUCLEOTIDE SEQUENCE</scope>
</reference>
<dbReference type="AlphaFoldDB" id="A0A9P1G9D7"/>
<evidence type="ECO:0000256" key="1">
    <source>
        <dbReference type="ARBA" id="ARBA00022527"/>
    </source>
</evidence>
<keyword evidence="2" id="KW-0808">Transferase</keyword>
<keyword evidence="11" id="KW-1185">Reference proteome</keyword>
<reference evidence="9" key="2">
    <citation type="submission" date="2024-04" db="EMBL/GenBank/DDBJ databases">
        <authorList>
            <person name="Chen Y."/>
            <person name="Shah S."/>
            <person name="Dougan E. K."/>
            <person name="Thang M."/>
            <person name="Chan C."/>
        </authorList>
    </citation>
    <scope>NUCLEOTIDE SEQUENCE [LARGE SCALE GENOMIC DNA]</scope>
</reference>
<dbReference type="Gene3D" id="1.10.510.10">
    <property type="entry name" value="Transferase(Phosphotransferase) domain 1"/>
    <property type="match status" value="1"/>
</dbReference>
<evidence type="ECO:0000313" key="11">
    <source>
        <dbReference type="Proteomes" id="UP001152797"/>
    </source>
</evidence>
<dbReference type="EMBL" id="CAMXCT010003544">
    <property type="protein sequence ID" value="CAI4004989.1"/>
    <property type="molecule type" value="Genomic_DNA"/>
</dbReference>
<name>A0A9P1G9D7_9DINO</name>
<proteinExistence type="predicted"/>
<evidence type="ECO:0000256" key="4">
    <source>
        <dbReference type="ARBA" id="ARBA00022777"/>
    </source>
</evidence>
<dbReference type="EMBL" id="CAMXCT020003544">
    <property type="protein sequence ID" value="CAL1158364.1"/>
    <property type="molecule type" value="Genomic_DNA"/>
</dbReference>
<keyword evidence="4 10" id="KW-0418">Kinase</keyword>
<dbReference type="Proteomes" id="UP001152797">
    <property type="component" value="Unassembled WGS sequence"/>
</dbReference>
<dbReference type="Pfam" id="PF00069">
    <property type="entry name" value="Pkinase"/>
    <property type="match status" value="1"/>
</dbReference>